<sequence>MSWNVRIGINPLSWSNDDLPSLGGETPLETALREGAEIGYAGFELGYKFPADGPALKARLAEFGLVCVSGWYSGALAEPAPGQSDAQAVAAELERCQPHMRKLQHNDVTVVVYGECAGTIQGRIDMPLAKRPRFAGATAWQRYAERLNAFGAQLLARYGIRLAYHHHMGAYVQAPADIDQLMALTDPASVFLLFDTGHAWFGGAADPVALLRKHAARVVHVHCKDVRPQIIDQARNGGWSFLDSVINGAFTVPGDGAIDNRAILRVLKDVGYQGWLVVEAEQDPAVAPSYAYARKGHDTLRALVDQSSVCHGPGQRER</sequence>
<dbReference type="OrthoDB" id="9804047at2"/>
<dbReference type="InterPro" id="IPR030823">
    <property type="entry name" value="IolE/MocC"/>
</dbReference>
<dbReference type="PANTHER" id="PTHR12110">
    <property type="entry name" value="HYDROXYPYRUVATE ISOMERASE"/>
    <property type="match status" value="1"/>
</dbReference>
<proteinExistence type="predicted"/>
<feature type="domain" description="Xylose isomerase-like TIM barrel" evidence="1">
    <location>
        <begin position="33"/>
        <end position="302"/>
    </location>
</feature>
<organism evidence="2 3">
    <name type="scientific">Verminephrobacter eiseniae (strain EF01-2)</name>
    <dbReference type="NCBI Taxonomy" id="391735"/>
    <lineage>
        <taxon>Bacteria</taxon>
        <taxon>Pseudomonadati</taxon>
        <taxon>Pseudomonadota</taxon>
        <taxon>Betaproteobacteria</taxon>
        <taxon>Burkholderiales</taxon>
        <taxon>Comamonadaceae</taxon>
        <taxon>Verminephrobacter</taxon>
    </lineage>
</organism>
<dbReference type="Gene3D" id="3.20.20.150">
    <property type="entry name" value="Divalent-metal-dependent TIM barrel enzymes"/>
    <property type="match status" value="1"/>
</dbReference>
<keyword evidence="3" id="KW-1185">Reference proteome</keyword>
<dbReference type="RefSeq" id="WP_011807879.1">
    <property type="nucleotide sequence ID" value="NC_008786.1"/>
</dbReference>
<dbReference type="InterPro" id="IPR036237">
    <property type="entry name" value="Xyl_isomerase-like_sf"/>
</dbReference>
<dbReference type="HOGENOM" id="CLU_059523_0_0_4"/>
<dbReference type="SUPFAM" id="SSF51658">
    <property type="entry name" value="Xylose isomerase-like"/>
    <property type="match status" value="1"/>
</dbReference>
<dbReference type="AlphaFoldDB" id="A1WE03"/>
<dbReference type="Proteomes" id="UP000000374">
    <property type="component" value="Chromosome"/>
</dbReference>
<protein>
    <submittedName>
        <fullName evidence="2">Xylose isomerase domain protein TIM barrel</fullName>
    </submittedName>
</protein>
<name>A1WE03_VEREI</name>
<dbReference type="InterPro" id="IPR013022">
    <property type="entry name" value="Xyl_isomerase-like_TIM-brl"/>
</dbReference>
<evidence type="ECO:0000313" key="3">
    <source>
        <dbReference type="Proteomes" id="UP000000374"/>
    </source>
</evidence>
<dbReference type="GeneID" id="76458826"/>
<dbReference type="GO" id="GO:0016853">
    <property type="term" value="F:isomerase activity"/>
    <property type="evidence" value="ECO:0007669"/>
    <property type="project" value="UniProtKB-KW"/>
</dbReference>
<dbReference type="InterPro" id="IPR050312">
    <property type="entry name" value="IolE/XylAMocC-like"/>
</dbReference>
<evidence type="ECO:0000259" key="1">
    <source>
        <dbReference type="Pfam" id="PF01261"/>
    </source>
</evidence>
<gene>
    <name evidence="2" type="ordered locus">Veis_0067</name>
</gene>
<dbReference type="EMBL" id="CP000542">
    <property type="protein sequence ID" value="ABM55860.1"/>
    <property type="molecule type" value="Genomic_DNA"/>
</dbReference>
<keyword evidence="2" id="KW-0413">Isomerase</keyword>
<dbReference type="PANTHER" id="PTHR12110:SF41">
    <property type="entry name" value="INOSOSE DEHYDRATASE"/>
    <property type="match status" value="1"/>
</dbReference>
<dbReference type="eggNOG" id="COG1082">
    <property type="taxonomic scope" value="Bacteria"/>
</dbReference>
<evidence type="ECO:0000313" key="2">
    <source>
        <dbReference type="EMBL" id="ABM55860.1"/>
    </source>
</evidence>
<reference evidence="3" key="1">
    <citation type="submission" date="2006-12" db="EMBL/GenBank/DDBJ databases">
        <title>Complete sequence of chromosome 1 of Verminephrobacter eiseniae EF01-2.</title>
        <authorList>
            <person name="Copeland A."/>
            <person name="Lucas S."/>
            <person name="Lapidus A."/>
            <person name="Barry K."/>
            <person name="Detter J.C."/>
            <person name="Glavina del Rio T."/>
            <person name="Dalin E."/>
            <person name="Tice H."/>
            <person name="Pitluck S."/>
            <person name="Chertkov O."/>
            <person name="Brettin T."/>
            <person name="Bruce D."/>
            <person name="Han C."/>
            <person name="Tapia R."/>
            <person name="Gilna P."/>
            <person name="Schmutz J."/>
            <person name="Larimer F."/>
            <person name="Land M."/>
            <person name="Hauser L."/>
            <person name="Kyrpides N."/>
            <person name="Kim E."/>
            <person name="Stahl D."/>
            <person name="Richardson P."/>
        </authorList>
    </citation>
    <scope>NUCLEOTIDE SEQUENCE [LARGE SCALE GENOMIC DNA]</scope>
    <source>
        <strain evidence="3">EF01-2</strain>
    </source>
</reference>
<dbReference type="KEGG" id="vei:Veis_0067"/>
<dbReference type="Pfam" id="PF01261">
    <property type="entry name" value="AP_endonuc_2"/>
    <property type="match status" value="1"/>
</dbReference>
<dbReference type="STRING" id="391735.Veis_0067"/>
<dbReference type="NCBIfam" id="TIGR04379">
    <property type="entry name" value="myo_inos_iolE"/>
    <property type="match status" value="1"/>
</dbReference>
<accession>A1WE03</accession>